<evidence type="ECO:0000313" key="3">
    <source>
        <dbReference type="EMBL" id="OUE08177.1"/>
    </source>
</evidence>
<comment type="caution">
    <text evidence="3">The sequence shown here is derived from an EMBL/GenBank/DDBJ whole genome shotgun (WGS) entry which is preliminary data.</text>
</comment>
<dbReference type="EMBL" id="MDHJ01000001">
    <property type="protein sequence ID" value="OUE08177.1"/>
    <property type="molecule type" value="Genomic_DNA"/>
</dbReference>
<evidence type="ECO:0000256" key="1">
    <source>
        <dbReference type="SAM" id="MobiDB-lite"/>
    </source>
</evidence>
<accession>A0A251XRP0</accession>
<feature type="compositionally biased region" description="Basic residues" evidence="1">
    <location>
        <begin position="22"/>
        <end position="31"/>
    </location>
</feature>
<dbReference type="GO" id="GO:0005829">
    <property type="term" value="C:cytosol"/>
    <property type="evidence" value="ECO:0007669"/>
    <property type="project" value="TreeGrafter"/>
</dbReference>
<feature type="compositionally biased region" description="Basic and acidic residues" evidence="1">
    <location>
        <begin position="32"/>
        <end position="53"/>
    </location>
</feature>
<sequence>MICCSVQPIAWQGSAQCGGGQTRRHGPRRRDHASLRHDHALRPHRDRGAGDLHRHLRLGPSPVGEDEAARDARITELAAAIVDGPLRFLDTSNIYGGGESEALVGRPLADGRSLADRLVIQTKVDRDARTGDFSGDRMRRSIEESLTRLGVDRVPVLMLHDPENTTFEAATSPGGPVEALLAIRDAGLADSIGISGGDVHLIQRFVELDVFDALITHNRATLLDDSAAALLEAAGARDMGVTNAAPYGGGILTGDPAQASTYGYGPARPAVAEAARLMGEACARHGVPLAAAALQASMRDARVHSTVVGISSAARLATTLELAAVPVPEELWAELAELRPAPAEWIDAR</sequence>
<dbReference type="PANTHER" id="PTHR42686">
    <property type="entry name" value="GH17980P-RELATED"/>
    <property type="match status" value="1"/>
</dbReference>
<dbReference type="PANTHER" id="PTHR42686:SF1">
    <property type="entry name" value="GH17980P-RELATED"/>
    <property type="match status" value="1"/>
</dbReference>
<dbReference type="InterPro" id="IPR023210">
    <property type="entry name" value="NADP_OxRdtase_dom"/>
</dbReference>
<dbReference type="CDD" id="cd19090">
    <property type="entry name" value="AKR_AKR15A-like"/>
    <property type="match status" value="1"/>
</dbReference>
<dbReference type="Gene3D" id="3.20.20.100">
    <property type="entry name" value="NADP-dependent oxidoreductase domain"/>
    <property type="match status" value="1"/>
</dbReference>
<evidence type="ECO:0000259" key="2">
    <source>
        <dbReference type="Pfam" id="PF00248"/>
    </source>
</evidence>
<protein>
    <submittedName>
        <fullName evidence="3">D-threo-aldose 1-dehydrogenase</fullName>
    </submittedName>
</protein>
<proteinExistence type="predicted"/>
<dbReference type="Pfam" id="PF00248">
    <property type="entry name" value="Aldo_ket_red"/>
    <property type="match status" value="1"/>
</dbReference>
<dbReference type="InterPro" id="IPR036812">
    <property type="entry name" value="NAD(P)_OxRdtase_dom_sf"/>
</dbReference>
<dbReference type="AlphaFoldDB" id="A0A251XRP0"/>
<dbReference type="InterPro" id="IPR020471">
    <property type="entry name" value="AKR"/>
</dbReference>
<organism evidence="3 4">
    <name type="scientific">Clavibacter michiganensis</name>
    <dbReference type="NCBI Taxonomy" id="28447"/>
    <lineage>
        <taxon>Bacteria</taxon>
        <taxon>Bacillati</taxon>
        <taxon>Actinomycetota</taxon>
        <taxon>Actinomycetes</taxon>
        <taxon>Micrococcales</taxon>
        <taxon>Microbacteriaceae</taxon>
        <taxon>Clavibacter</taxon>
    </lineage>
</organism>
<evidence type="ECO:0000313" key="4">
    <source>
        <dbReference type="Proteomes" id="UP000195106"/>
    </source>
</evidence>
<dbReference type="GO" id="GO:0016491">
    <property type="term" value="F:oxidoreductase activity"/>
    <property type="evidence" value="ECO:0007669"/>
    <property type="project" value="InterPro"/>
</dbReference>
<reference evidence="3 4" key="1">
    <citation type="submission" date="2016-08" db="EMBL/GenBank/DDBJ databases">
        <title>Genome sequence of Clavibacter michiganensis spp. strain CASJ009.</title>
        <authorList>
            <person name="Thapa S.P."/>
            <person name="Coaker G."/>
        </authorList>
    </citation>
    <scope>NUCLEOTIDE SEQUENCE [LARGE SCALE GENOMIC DNA]</scope>
    <source>
        <strain evidence="3">CASJ009</strain>
    </source>
</reference>
<gene>
    <name evidence="3" type="primary">fdh_1</name>
    <name evidence="3" type="ORF">CMsap09_04445</name>
</gene>
<name>A0A251XRP0_9MICO</name>
<dbReference type="Proteomes" id="UP000195106">
    <property type="component" value="Unassembled WGS sequence"/>
</dbReference>
<feature type="domain" description="NADP-dependent oxidoreductase" evidence="2">
    <location>
        <begin position="75"/>
        <end position="338"/>
    </location>
</feature>
<feature type="region of interest" description="Disordered" evidence="1">
    <location>
        <begin position="14"/>
        <end position="65"/>
    </location>
</feature>
<dbReference type="SUPFAM" id="SSF51430">
    <property type="entry name" value="NAD(P)-linked oxidoreductase"/>
    <property type="match status" value="1"/>
</dbReference>